<name>A0A220U1R1_9BACI</name>
<dbReference type="EMBL" id="CP022315">
    <property type="protein sequence ID" value="ASK62039.1"/>
    <property type="molecule type" value="Genomic_DNA"/>
</dbReference>
<sequence length="170" mass="19574">MQRSGDSTGPEPKEQAKQVATEFKKMQYTMEYDENNHNSMEAAKSIEEKLKPLLTQDAFVQNVSINNFLETVDVSNLTKSDLSLQTIKFTLKEKVANTFIFDYQVDVRFKKYNDEDLTQIETITGEMKVTNTEKDGWQVSSSTQTHFSLEHIKSIQKKFGLPSGGFRWEK</sequence>
<dbReference type="AlphaFoldDB" id="A0A220U1R1"/>
<evidence type="ECO:0000313" key="1">
    <source>
        <dbReference type="EMBL" id="ASK62039.1"/>
    </source>
</evidence>
<gene>
    <name evidence="1" type="ORF">CFK37_07640</name>
</gene>
<dbReference type="Proteomes" id="UP000198312">
    <property type="component" value="Chromosome"/>
</dbReference>
<proteinExistence type="predicted"/>
<evidence type="ECO:0000313" key="2">
    <source>
        <dbReference type="Proteomes" id="UP000198312"/>
    </source>
</evidence>
<reference evidence="1 2" key="1">
    <citation type="submission" date="2017-07" db="EMBL/GenBank/DDBJ databases">
        <title>Virgibacillus sp. LM2416.</title>
        <authorList>
            <person name="Tak E.J."/>
            <person name="Bae J.-W."/>
        </authorList>
    </citation>
    <scope>NUCLEOTIDE SEQUENCE [LARGE SCALE GENOMIC DNA]</scope>
    <source>
        <strain evidence="1 2">LM2416</strain>
    </source>
</reference>
<organism evidence="1 2">
    <name type="scientific">Virgibacillus phasianinus</name>
    <dbReference type="NCBI Taxonomy" id="2017483"/>
    <lineage>
        <taxon>Bacteria</taxon>
        <taxon>Bacillati</taxon>
        <taxon>Bacillota</taxon>
        <taxon>Bacilli</taxon>
        <taxon>Bacillales</taxon>
        <taxon>Bacillaceae</taxon>
        <taxon>Virgibacillus</taxon>
    </lineage>
</organism>
<dbReference type="KEGG" id="vil:CFK37_07640"/>
<dbReference type="OrthoDB" id="2618321at2"/>
<keyword evidence="2" id="KW-1185">Reference proteome</keyword>
<protein>
    <submittedName>
        <fullName evidence="1">Uncharacterized protein</fullName>
    </submittedName>
</protein>
<accession>A0A220U1R1</accession>